<keyword evidence="4 7" id="KW-0067">ATP-binding</keyword>
<dbReference type="EC" id="2.7.1.16" evidence="7 8"/>
<feature type="domain" description="Carbohydrate kinase FGGY C-terminal" evidence="11">
    <location>
        <begin position="292"/>
        <end position="489"/>
    </location>
</feature>
<dbReference type="InterPro" id="IPR018484">
    <property type="entry name" value="FGGY_N"/>
</dbReference>
<dbReference type="SUPFAM" id="SSF53067">
    <property type="entry name" value="Actin-like ATPase domain"/>
    <property type="match status" value="2"/>
</dbReference>
<dbReference type="NCBIfam" id="TIGR01234">
    <property type="entry name" value="L-ribulokinase"/>
    <property type="match status" value="1"/>
</dbReference>
<proteinExistence type="inferred from homology"/>
<dbReference type="InterPro" id="IPR005929">
    <property type="entry name" value="Ribulokinase"/>
</dbReference>
<evidence type="ECO:0000259" key="11">
    <source>
        <dbReference type="Pfam" id="PF02782"/>
    </source>
</evidence>
<comment type="pathway">
    <text evidence="7 9">Carbohydrate degradation; L-arabinose degradation via L-ribulose; D-xylulose 5-phosphate from L-arabinose (bacterial route): step 2/3.</text>
</comment>
<feature type="domain" description="Carbohydrate kinase FGGY N-terminal" evidence="10">
    <location>
        <begin position="8"/>
        <end position="279"/>
    </location>
</feature>
<dbReference type="InterPro" id="IPR043129">
    <property type="entry name" value="ATPase_NBD"/>
</dbReference>
<evidence type="ECO:0000259" key="10">
    <source>
        <dbReference type="Pfam" id="PF00370"/>
    </source>
</evidence>
<evidence type="ECO:0000256" key="5">
    <source>
        <dbReference type="ARBA" id="ARBA00022935"/>
    </source>
</evidence>
<keyword evidence="1 7" id="KW-0808">Transferase</keyword>
<dbReference type="InterPro" id="IPR000577">
    <property type="entry name" value="Carb_kinase_FGGY"/>
</dbReference>
<evidence type="ECO:0000256" key="3">
    <source>
        <dbReference type="ARBA" id="ARBA00022777"/>
    </source>
</evidence>
<keyword evidence="13" id="KW-1185">Reference proteome</keyword>
<accession>A0ABR9JH74</accession>
<keyword evidence="5 7" id="KW-0054">Arabinose catabolism</keyword>
<evidence type="ECO:0000256" key="1">
    <source>
        <dbReference type="ARBA" id="ARBA00022679"/>
    </source>
</evidence>
<dbReference type="HAMAP" id="MF_00520">
    <property type="entry name" value="Ribulokinase"/>
    <property type="match status" value="1"/>
</dbReference>
<protein>
    <recommendedName>
        <fullName evidence="7 8">Ribulokinase</fullName>
        <ecNumber evidence="7 8">2.7.1.16</ecNumber>
    </recommendedName>
</protein>
<keyword evidence="3 7" id="KW-0418">Kinase</keyword>
<evidence type="ECO:0000256" key="4">
    <source>
        <dbReference type="ARBA" id="ARBA00022840"/>
    </source>
</evidence>
<dbReference type="RefSeq" id="WP_192596157.1">
    <property type="nucleotide sequence ID" value="NZ_BAAALJ010000013.1"/>
</dbReference>
<evidence type="ECO:0000256" key="6">
    <source>
        <dbReference type="ARBA" id="ARBA00023277"/>
    </source>
</evidence>
<dbReference type="Pfam" id="PF00370">
    <property type="entry name" value="FGGY_N"/>
    <property type="match status" value="1"/>
</dbReference>
<keyword evidence="6 7" id="KW-0119">Carbohydrate metabolism</keyword>
<keyword evidence="2 7" id="KW-0547">Nucleotide-binding</keyword>
<evidence type="ECO:0000256" key="2">
    <source>
        <dbReference type="ARBA" id="ARBA00022741"/>
    </source>
</evidence>
<evidence type="ECO:0000256" key="9">
    <source>
        <dbReference type="RuleBase" id="RU003455"/>
    </source>
</evidence>
<dbReference type="PANTHER" id="PTHR43435">
    <property type="entry name" value="RIBULOKINASE"/>
    <property type="match status" value="1"/>
</dbReference>
<dbReference type="Pfam" id="PF02782">
    <property type="entry name" value="FGGY_C"/>
    <property type="match status" value="1"/>
</dbReference>
<evidence type="ECO:0000313" key="13">
    <source>
        <dbReference type="Proteomes" id="UP000643525"/>
    </source>
</evidence>
<dbReference type="CDD" id="cd07781">
    <property type="entry name" value="ASKHA_NBD_FGGY_L-RBK"/>
    <property type="match status" value="1"/>
</dbReference>
<dbReference type="GO" id="GO:0008741">
    <property type="term" value="F:ribulokinase activity"/>
    <property type="evidence" value="ECO:0007669"/>
    <property type="project" value="UniProtKB-EC"/>
</dbReference>
<evidence type="ECO:0000313" key="12">
    <source>
        <dbReference type="EMBL" id="MBE1525272.1"/>
    </source>
</evidence>
<evidence type="ECO:0000256" key="8">
    <source>
        <dbReference type="NCBIfam" id="TIGR01234"/>
    </source>
</evidence>
<comment type="catalytic activity">
    <reaction evidence="7">
        <text>D-ribulose + ATP = D-ribulose 5-phosphate + ADP + H(+)</text>
        <dbReference type="Rhea" id="RHEA:17601"/>
        <dbReference type="ChEBI" id="CHEBI:15378"/>
        <dbReference type="ChEBI" id="CHEBI:17173"/>
        <dbReference type="ChEBI" id="CHEBI:30616"/>
        <dbReference type="ChEBI" id="CHEBI:58121"/>
        <dbReference type="ChEBI" id="CHEBI:456216"/>
        <dbReference type="EC" id="2.7.1.16"/>
    </reaction>
</comment>
<gene>
    <name evidence="7" type="primary">araB</name>
    <name evidence="12" type="ORF">H4W27_002390</name>
</gene>
<comment type="similarity">
    <text evidence="7 9">Belongs to the ribulokinase family.</text>
</comment>
<comment type="catalytic activity">
    <reaction evidence="7 9">
        <text>L-ribulose + ATP = L-ribulose 5-phosphate + ADP + H(+)</text>
        <dbReference type="Rhea" id="RHEA:22072"/>
        <dbReference type="ChEBI" id="CHEBI:15378"/>
        <dbReference type="ChEBI" id="CHEBI:16880"/>
        <dbReference type="ChEBI" id="CHEBI:30616"/>
        <dbReference type="ChEBI" id="CHEBI:58226"/>
        <dbReference type="ChEBI" id="CHEBI:456216"/>
        <dbReference type="EC" id="2.7.1.16"/>
    </reaction>
</comment>
<organism evidence="12 13">
    <name type="scientific">Nesterenkonia lutea</name>
    <dbReference type="NCBI Taxonomy" id="272919"/>
    <lineage>
        <taxon>Bacteria</taxon>
        <taxon>Bacillati</taxon>
        <taxon>Actinomycetota</taxon>
        <taxon>Actinomycetes</taxon>
        <taxon>Micrococcales</taxon>
        <taxon>Micrococcaceae</taxon>
        <taxon>Nesterenkonia</taxon>
    </lineage>
</organism>
<dbReference type="PIRSF" id="PIRSF000538">
    <property type="entry name" value="GlpK"/>
    <property type="match status" value="1"/>
</dbReference>
<dbReference type="NCBIfam" id="NF003154">
    <property type="entry name" value="PRK04123.1"/>
    <property type="match status" value="1"/>
</dbReference>
<dbReference type="PANTHER" id="PTHR43435:SF4">
    <property type="entry name" value="FGGY CARBOHYDRATE KINASE DOMAIN-CONTAINING PROTEIN"/>
    <property type="match status" value="1"/>
</dbReference>
<dbReference type="InterPro" id="IPR018485">
    <property type="entry name" value="FGGY_C"/>
</dbReference>
<reference evidence="12 13" key="1">
    <citation type="submission" date="2020-10" db="EMBL/GenBank/DDBJ databases">
        <title>Sequencing the genomes of 1000 actinobacteria strains.</title>
        <authorList>
            <person name="Klenk H.-P."/>
        </authorList>
    </citation>
    <scope>NUCLEOTIDE SEQUENCE [LARGE SCALE GENOMIC DNA]</scope>
    <source>
        <strain evidence="12 13">DSM 15666</strain>
    </source>
</reference>
<evidence type="ECO:0000256" key="7">
    <source>
        <dbReference type="HAMAP-Rule" id="MF_00520"/>
    </source>
</evidence>
<dbReference type="Gene3D" id="3.30.420.40">
    <property type="match status" value="2"/>
</dbReference>
<dbReference type="EMBL" id="JADBED010000001">
    <property type="protein sequence ID" value="MBE1525272.1"/>
    <property type="molecule type" value="Genomic_DNA"/>
</dbReference>
<name>A0ABR9JH74_9MICC</name>
<comment type="caution">
    <text evidence="12">The sequence shown here is derived from an EMBL/GenBank/DDBJ whole genome shotgun (WGS) entry which is preliminary data.</text>
</comment>
<sequence>MPAADAVVIGVDYGTLSGRALVVRVSDGAELGSAVHPYAHAVMDQRLTAHRSEPLPPEWALQVPGDYVDVLKNAVPAALREAAVSPEDVIGIATDFTACTMVPTRTDGTPLSELPEYADRPHAYVKLWKHHAAQAQADRINELAHARNEPWIGRYGGFISSEWEFAKGLQVLEEDPEIYAAMDHWVEAADWIVWQLTGEYLRNACTAGYKGIYQDGSYPDADFLHALNPDFSGFVTEKLEHEIGQLGERAGGLTAQAAAWTGLPEGIAVAVGNVDAHVTAPAADAVAPGQMVAIMGTSTCHVMNGDRLAEVPGMCGAVQGGITEGLWGYEAGQSGVGDIFAWYVENQVPGSYSEEAESRGISIHELLTEKAAAQPVGAHGLVALDWHSGNRSVLVDHELSGLMLGQTLATRPEDGYRALLEATAFGTRTIVEAFNASGVPVTELVVAGGLLRNAFLMQTYADVTGLPISTITSTQGPALGSAIHAAVAAGAHPDVSTAGSIMGGRRKNAYTPQPEAAAAYDELFAEYRALHDYFGRGTNDMMRRLKAIRRRAHAQAVTA</sequence>
<dbReference type="Proteomes" id="UP000643525">
    <property type="component" value="Unassembled WGS sequence"/>
</dbReference>